<comment type="caution">
    <text evidence="2">The sequence shown here is derived from an EMBL/GenBank/DDBJ whole genome shotgun (WGS) entry which is preliminary data.</text>
</comment>
<sequence>MATSSGGPGKAGRAYLWIIAIVVLLAAGLSGAWYYLANQLDTRVARVIEDARARGTAIDCANQAVFGYPFRLGLRCDAVTLDAPRDGVRATSGALRTAAQIYQPNRVVAELDAPLIVDTADAPPLELRWQLAQASASFWTEGLDRAALTIEAPVVALTQPAADRLPLAEAARVEAHLRRRDGDLDVALSSRDTRSLAPQLSEVPPATAGLDLTIRGAADWLGGRAAGETLGELMAGREGALRMLSIDFGDAEMALSGEFSVGVDGLLSGDFELAVQDPARIAALVAAAAPELASPAQTIATALSFAGRSENGRSVIGLNVRNGNVAAGVVPLGRIPPLR</sequence>
<keyword evidence="3" id="KW-1185">Reference proteome</keyword>
<organism evidence="2 3">
    <name type="scientific">Aurantimonas manganoxydans (strain ATCC BAA-1229 / DSM 21871 / SI85-9A1)</name>
    <dbReference type="NCBI Taxonomy" id="287752"/>
    <lineage>
        <taxon>Bacteria</taxon>
        <taxon>Pseudomonadati</taxon>
        <taxon>Pseudomonadota</taxon>
        <taxon>Alphaproteobacteria</taxon>
        <taxon>Hyphomicrobiales</taxon>
        <taxon>Aurantimonadaceae</taxon>
        <taxon>Aurantimonas</taxon>
    </lineage>
</organism>
<dbReference type="Pfam" id="PF09898">
    <property type="entry name" value="DUF2125"/>
    <property type="match status" value="1"/>
</dbReference>
<dbReference type="InterPro" id="IPR018666">
    <property type="entry name" value="DUF2125"/>
</dbReference>
<dbReference type="HOGENOM" id="CLU_833240_0_0_5"/>
<evidence type="ECO:0000313" key="3">
    <source>
        <dbReference type="Proteomes" id="UP000000321"/>
    </source>
</evidence>
<dbReference type="BioCyc" id="AURANTIMONAS:SI859A1_02921-MONOMER"/>
<gene>
    <name evidence="2" type="ORF">SI859A1_02921</name>
</gene>
<evidence type="ECO:0000313" key="2">
    <source>
        <dbReference type="EMBL" id="EAS49320.1"/>
    </source>
</evidence>
<dbReference type="EMBL" id="AAPJ01000005">
    <property type="protein sequence ID" value="EAS49320.1"/>
    <property type="molecule type" value="Genomic_DNA"/>
</dbReference>
<dbReference type="RefSeq" id="WP_009210739.1">
    <property type="nucleotide sequence ID" value="NZ_BBWP01000008.1"/>
</dbReference>
<feature type="transmembrane region" description="Helical" evidence="1">
    <location>
        <begin position="14"/>
        <end position="36"/>
    </location>
</feature>
<proteinExistence type="predicted"/>
<protein>
    <recommendedName>
        <fullName evidence="4">DUF2125 domain-containing protein</fullName>
    </recommendedName>
</protein>
<name>Q1YGA6_AURMS</name>
<keyword evidence="1" id="KW-0472">Membrane</keyword>
<dbReference type="AlphaFoldDB" id="Q1YGA6"/>
<reference evidence="2 3" key="1">
    <citation type="journal article" date="2008" name="Appl. Environ. Microbiol.">
        <title>Genomic insights into Mn(II) oxidation by the marine alphaproteobacterium Aurantimonas sp. strain SI85-9A1.</title>
        <authorList>
            <person name="Dick G.J."/>
            <person name="Podell S."/>
            <person name="Johnson H.A."/>
            <person name="Rivera-Espinoza Y."/>
            <person name="Bernier-Latmani R."/>
            <person name="McCarthy J.K."/>
            <person name="Torpey J.W."/>
            <person name="Clement B.G."/>
            <person name="Gaasterland T."/>
            <person name="Tebo B.M."/>
        </authorList>
    </citation>
    <scope>NUCLEOTIDE SEQUENCE [LARGE SCALE GENOMIC DNA]</scope>
    <source>
        <strain evidence="2 3">SI85-9A1</strain>
    </source>
</reference>
<accession>Q1YGA6</accession>
<dbReference type="Proteomes" id="UP000000321">
    <property type="component" value="Unassembled WGS sequence"/>
</dbReference>
<keyword evidence="1" id="KW-1133">Transmembrane helix</keyword>
<evidence type="ECO:0000256" key="1">
    <source>
        <dbReference type="SAM" id="Phobius"/>
    </source>
</evidence>
<keyword evidence="1" id="KW-0812">Transmembrane</keyword>
<evidence type="ECO:0008006" key="4">
    <source>
        <dbReference type="Google" id="ProtNLM"/>
    </source>
</evidence>
<dbReference type="OrthoDB" id="7169664at2"/>